<reference evidence="3 4" key="1">
    <citation type="submission" date="2024-09" db="EMBL/GenBank/DDBJ databases">
        <title>Floridaenema gen nov. (Aerosakkonemataceae, Aerosakkonematales ord. nov., Cyanobacteria) from benthic tropical and subtropical fresh waters, with the description of four new species.</title>
        <authorList>
            <person name="Moretto J.A."/>
            <person name="Berthold D.E."/>
            <person name="Lefler F.W."/>
            <person name="Huang I.-S."/>
            <person name="Laughinghouse H. IV."/>
        </authorList>
    </citation>
    <scope>NUCLEOTIDE SEQUENCE [LARGE SCALE GENOMIC DNA]</scope>
    <source>
        <strain evidence="3 4">BLCC-F167</strain>
    </source>
</reference>
<dbReference type="SUPFAM" id="SSF53955">
    <property type="entry name" value="Lysozyme-like"/>
    <property type="match status" value="1"/>
</dbReference>
<protein>
    <submittedName>
        <fullName evidence="3">Glycoside hydrolase family 108 protein</fullName>
    </submittedName>
</protein>
<evidence type="ECO:0000259" key="1">
    <source>
        <dbReference type="Pfam" id="PF05838"/>
    </source>
</evidence>
<dbReference type="Gene3D" id="1.20.141.10">
    <property type="entry name" value="Chitosanase, subunit A, domain 1"/>
    <property type="match status" value="1"/>
</dbReference>
<keyword evidence="4" id="KW-1185">Reference proteome</keyword>
<name>A0ABV4WP91_9CYAN</name>
<dbReference type="Proteomes" id="UP001576780">
    <property type="component" value="Unassembled WGS sequence"/>
</dbReference>
<keyword evidence="3" id="KW-0378">Hydrolase</keyword>
<feature type="domain" description="Peptidoglycan binding" evidence="2">
    <location>
        <begin position="198"/>
        <end position="263"/>
    </location>
</feature>
<proteinExistence type="predicted"/>
<dbReference type="InterPro" id="IPR023346">
    <property type="entry name" value="Lysozyme-like_dom_sf"/>
</dbReference>
<dbReference type="InterPro" id="IPR008565">
    <property type="entry name" value="TtsA-like_GH18_dom"/>
</dbReference>
<dbReference type="InterPro" id="IPR018537">
    <property type="entry name" value="Peptidoglycan-bd_3"/>
</dbReference>
<sequence length="273" mass="30836">MKLADIVNNQKVISLETLTNDQELVQEIQTRLSEIGLLKPSDIDAVFGPITKAALSHFCKEVFLDNIDTRLFGPTFAKKLIEFRGPLETEHPVNFNSQSNLPDALTTALQFTLRWEGGYVNHPNDLGGATNKGITQRTYDSYRNSKSLPNNNVKFITDAEVHEIYFNRYWKLSHAELMALPLAVVQFDTAVLFGFPGAIKFLQQALEVSADGKFGPQTEATLQNNNHKQTAMEMIDKRIVYHNQRAIQNPSQKVFLAGWLNRANDLRKFIGNL</sequence>
<dbReference type="Pfam" id="PF09374">
    <property type="entry name" value="PG_binding_3"/>
    <property type="match status" value="1"/>
</dbReference>
<feature type="domain" description="TtsA-like Glycoside hydrolase family 108" evidence="1">
    <location>
        <begin position="110"/>
        <end position="194"/>
    </location>
</feature>
<dbReference type="GO" id="GO:0016787">
    <property type="term" value="F:hydrolase activity"/>
    <property type="evidence" value="ECO:0007669"/>
    <property type="project" value="UniProtKB-KW"/>
</dbReference>
<dbReference type="Pfam" id="PF05838">
    <property type="entry name" value="Glyco_hydro_108"/>
    <property type="match status" value="1"/>
</dbReference>
<accession>A0ABV4WP91</accession>
<evidence type="ECO:0000313" key="3">
    <source>
        <dbReference type="EMBL" id="MFB2836536.1"/>
    </source>
</evidence>
<dbReference type="CDD" id="cd13926">
    <property type="entry name" value="N-acetylmuramidase_GH108"/>
    <property type="match status" value="1"/>
</dbReference>
<dbReference type="EMBL" id="JBHFNT010000158">
    <property type="protein sequence ID" value="MFB2836536.1"/>
    <property type="molecule type" value="Genomic_DNA"/>
</dbReference>
<evidence type="ECO:0000313" key="4">
    <source>
        <dbReference type="Proteomes" id="UP001576780"/>
    </source>
</evidence>
<gene>
    <name evidence="3" type="ORF">ACE1CA_18545</name>
</gene>
<dbReference type="RefSeq" id="WP_413278917.1">
    <property type="nucleotide sequence ID" value="NZ_JBHFNT010000158.1"/>
</dbReference>
<organism evidence="3 4">
    <name type="scientific">Floridaenema evergladense BLCC-F167</name>
    <dbReference type="NCBI Taxonomy" id="3153639"/>
    <lineage>
        <taxon>Bacteria</taxon>
        <taxon>Bacillati</taxon>
        <taxon>Cyanobacteriota</taxon>
        <taxon>Cyanophyceae</taxon>
        <taxon>Oscillatoriophycideae</taxon>
        <taxon>Aerosakkonematales</taxon>
        <taxon>Aerosakkonemataceae</taxon>
        <taxon>Floridanema</taxon>
        <taxon>Floridanema evergladense</taxon>
    </lineage>
</organism>
<comment type="caution">
    <text evidence="3">The sequence shown here is derived from an EMBL/GenBank/DDBJ whole genome shotgun (WGS) entry which is preliminary data.</text>
</comment>
<evidence type="ECO:0000259" key="2">
    <source>
        <dbReference type="Pfam" id="PF09374"/>
    </source>
</evidence>